<feature type="transmembrane region" description="Helical" evidence="7">
    <location>
        <begin position="185"/>
        <end position="207"/>
    </location>
</feature>
<dbReference type="InterPro" id="IPR018456">
    <property type="entry name" value="PTR2_symporter_CS"/>
</dbReference>
<dbReference type="PROSITE" id="PS01023">
    <property type="entry name" value="PTR2_2"/>
    <property type="match status" value="1"/>
</dbReference>
<evidence type="ECO:0000313" key="8">
    <source>
        <dbReference type="EMBL" id="AOS43889.1"/>
    </source>
</evidence>
<organism evidence="8 9">
    <name type="scientific">Lacunisphaera limnophila</name>
    <dbReference type="NCBI Taxonomy" id="1838286"/>
    <lineage>
        <taxon>Bacteria</taxon>
        <taxon>Pseudomonadati</taxon>
        <taxon>Verrucomicrobiota</taxon>
        <taxon>Opitutia</taxon>
        <taxon>Opitutales</taxon>
        <taxon>Opitutaceae</taxon>
        <taxon>Lacunisphaera</taxon>
    </lineage>
</organism>
<keyword evidence="9" id="KW-1185">Reference proteome</keyword>
<dbReference type="GO" id="GO:0016020">
    <property type="term" value="C:membrane"/>
    <property type="evidence" value="ECO:0007669"/>
    <property type="project" value="UniProtKB-SubCell"/>
</dbReference>
<dbReference type="Pfam" id="PF00854">
    <property type="entry name" value="PTR2"/>
    <property type="match status" value="2"/>
</dbReference>
<evidence type="ECO:0000313" key="9">
    <source>
        <dbReference type="Proteomes" id="UP000095228"/>
    </source>
</evidence>
<dbReference type="OrthoDB" id="9772725at2"/>
<comment type="subcellular location">
    <subcellularLocation>
        <location evidence="1 6">Membrane</location>
        <topology evidence="1 6">Multi-pass membrane protein</topology>
    </subcellularLocation>
</comment>
<protein>
    <submittedName>
        <fullName evidence="8">Di-/tripeptide transporter</fullName>
    </submittedName>
</protein>
<dbReference type="RefSeq" id="WP_069961204.1">
    <property type="nucleotide sequence ID" value="NZ_CP016094.1"/>
</dbReference>
<evidence type="ECO:0000256" key="2">
    <source>
        <dbReference type="ARBA" id="ARBA00005982"/>
    </source>
</evidence>
<name>A0A1D8ASK8_9BACT</name>
<evidence type="ECO:0000256" key="1">
    <source>
        <dbReference type="ARBA" id="ARBA00004141"/>
    </source>
</evidence>
<evidence type="ECO:0000256" key="5">
    <source>
        <dbReference type="ARBA" id="ARBA00023136"/>
    </source>
</evidence>
<dbReference type="EMBL" id="CP016094">
    <property type="protein sequence ID" value="AOS43889.1"/>
    <property type="molecule type" value="Genomic_DNA"/>
</dbReference>
<dbReference type="GO" id="GO:0022857">
    <property type="term" value="F:transmembrane transporter activity"/>
    <property type="evidence" value="ECO:0007669"/>
    <property type="project" value="InterPro"/>
</dbReference>
<reference evidence="8 9" key="1">
    <citation type="submission" date="2016-06" db="EMBL/GenBank/DDBJ databases">
        <title>Three novel species with peptidoglycan cell walls form the new genus Lacunisphaera gen. nov. in the family Opitutaceae of the verrucomicrobial subdivision 4.</title>
        <authorList>
            <person name="Rast P."/>
            <person name="Gloeckner I."/>
            <person name="Jogler M."/>
            <person name="Boedeker C."/>
            <person name="Jeske O."/>
            <person name="Wiegand S."/>
            <person name="Reinhardt R."/>
            <person name="Schumann P."/>
            <person name="Rohde M."/>
            <person name="Spring S."/>
            <person name="Gloeckner F.O."/>
            <person name="Jogler C."/>
        </authorList>
    </citation>
    <scope>NUCLEOTIDE SEQUENCE [LARGE SCALE GENOMIC DNA]</scope>
    <source>
        <strain evidence="8 9">IG16b</strain>
    </source>
</reference>
<feature type="transmembrane region" description="Helical" evidence="7">
    <location>
        <begin position="69"/>
        <end position="89"/>
    </location>
</feature>
<feature type="transmembrane region" description="Helical" evidence="7">
    <location>
        <begin position="158"/>
        <end position="179"/>
    </location>
</feature>
<dbReference type="Gene3D" id="1.20.1250.20">
    <property type="entry name" value="MFS general substrate transporter like domains"/>
    <property type="match status" value="2"/>
</dbReference>
<dbReference type="KEGG" id="obg:Verru16b_00947"/>
<feature type="transmembrane region" description="Helical" evidence="7">
    <location>
        <begin position="228"/>
        <end position="249"/>
    </location>
</feature>
<gene>
    <name evidence="8" type="primary">dtpT</name>
    <name evidence="8" type="ORF">Verru16b_00947</name>
</gene>
<dbReference type="STRING" id="1838286.Verru16b_00947"/>
<sequence length="454" mass="50146">MDDKKLITAPLKTDQMPPGIPYIIATEAAERFSFYGMRAILVVFMTQYLRDATGALAVMSENEANQQYHLFLSLGYFLPVAGAILADVFFGKYRTIFWLSLIYCGGHLALALDETRLGLTSGLILVAIGMGGIKPCVSAIVGDQFGARNQHLLSKAFGWFYFAINAGSMISIPLTPLLLKYAGPGWAFGVPGILMGIAAVIFWAGRYKFVHIPPAGRSFFRENFNREGFSAIGRIAAIYVFVAIFWSLWDQSGSEWVLQAEKMDRQVSVLGYNFEILSAQIQTLNSVFILAMIVVCNYVLFPLISRVFPLTELRKIGLGLVVTAVSFIIAAWIESQITAGLRPHIIWQVPAFLLLSTGEVMVSVTALEFAYTQAPKRMKSIVMVLYMWAISAGNLFTALVHKFIANADGSSKLPGAWFYLFFVGLCLLTAVVYVFVARLYTPKTYLQDEAPAAT</sequence>
<dbReference type="AlphaFoldDB" id="A0A1D8ASK8"/>
<dbReference type="PATRIC" id="fig|1838286.3.peg.951"/>
<evidence type="ECO:0000256" key="7">
    <source>
        <dbReference type="SAM" id="Phobius"/>
    </source>
</evidence>
<feature type="transmembrane region" description="Helical" evidence="7">
    <location>
        <begin position="345"/>
        <end position="371"/>
    </location>
</feature>
<dbReference type="SUPFAM" id="SSF103473">
    <property type="entry name" value="MFS general substrate transporter"/>
    <property type="match status" value="1"/>
</dbReference>
<keyword evidence="5 7" id="KW-0472">Membrane</keyword>
<accession>A0A1D8ASK8</accession>
<dbReference type="InterPro" id="IPR036259">
    <property type="entry name" value="MFS_trans_sf"/>
</dbReference>
<evidence type="ECO:0000256" key="4">
    <source>
        <dbReference type="ARBA" id="ARBA00022989"/>
    </source>
</evidence>
<evidence type="ECO:0000256" key="3">
    <source>
        <dbReference type="ARBA" id="ARBA00022692"/>
    </source>
</evidence>
<dbReference type="CDD" id="cd17347">
    <property type="entry name" value="MFS_SLC15A1_2_like"/>
    <property type="match status" value="1"/>
</dbReference>
<feature type="transmembrane region" description="Helical" evidence="7">
    <location>
        <begin position="383"/>
        <end position="404"/>
    </location>
</feature>
<dbReference type="Proteomes" id="UP000095228">
    <property type="component" value="Chromosome"/>
</dbReference>
<feature type="transmembrane region" description="Helical" evidence="7">
    <location>
        <begin position="316"/>
        <end position="333"/>
    </location>
</feature>
<feature type="transmembrane region" description="Helical" evidence="7">
    <location>
        <begin position="416"/>
        <end position="436"/>
    </location>
</feature>
<dbReference type="PANTHER" id="PTHR11654">
    <property type="entry name" value="OLIGOPEPTIDE TRANSPORTER-RELATED"/>
    <property type="match status" value="1"/>
</dbReference>
<keyword evidence="4 7" id="KW-1133">Transmembrane helix</keyword>
<comment type="similarity">
    <text evidence="2 6">Belongs to the major facilitator superfamily. Proton-dependent oligopeptide transporter (POT/PTR) (TC 2.A.17) family.</text>
</comment>
<dbReference type="GO" id="GO:0006857">
    <property type="term" value="P:oligopeptide transport"/>
    <property type="evidence" value="ECO:0007669"/>
    <property type="project" value="InterPro"/>
</dbReference>
<evidence type="ECO:0000256" key="6">
    <source>
        <dbReference type="RuleBase" id="RU003755"/>
    </source>
</evidence>
<dbReference type="InterPro" id="IPR000109">
    <property type="entry name" value="POT_fam"/>
</dbReference>
<dbReference type="PROSITE" id="PS01022">
    <property type="entry name" value="PTR2_1"/>
    <property type="match status" value="1"/>
</dbReference>
<feature type="transmembrane region" description="Helical" evidence="7">
    <location>
        <begin position="118"/>
        <end position="137"/>
    </location>
</feature>
<keyword evidence="6" id="KW-0813">Transport</keyword>
<keyword evidence="3 6" id="KW-0812">Transmembrane</keyword>
<proteinExistence type="inferred from homology"/>
<feature type="transmembrane region" description="Helical" evidence="7">
    <location>
        <begin position="284"/>
        <end position="304"/>
    </location>
</feature>